<dbReference type="InterPro" id="IPR039360">
    <property type="entry name" value="Ras_GTPase"/>
</dbReference>
<dbReference type="SUPFAM" id="SSF48350">
    <property type="entry name" value="GTPase activation domain, GAP"/>
    <property type="match status" value="1"/>
</dbReference>
<dbReference type="EMBL" id="KZ819332">
    <property type="protein sequence ID" value="PWN19235.1"/>
    <property type="molecule type" value="Genomic_DNA"/>
</dbReference>
<dbReference type="PANTHER" id="PTHR10194">
    <property type="entry name" value="RAS GTPASE-ACTIVATING PROTEINS"/>
    <property type="match status" value="1"/>
</dbReference>
<organism evidence="5 6">
    <name type="scientific">Pseudomicrostroma glucosiphilum</name>
    <dbReference type="NCBI Taxonomy" id="1684307"/>
    <lineage>
        <taxon>Eukaryota</taxon>
        <taxon>Fungi</taxon>
        <taxon>Dikarya</taxon>
        <taxon>Basidiomycota</taxon>
        <taxon>Ustilaginomycotina</taxon>
        <taxon>Exobasidiomycetes</taxon>
        <taxon>Microstromatales</taxon>
        <taxon>Microstromatales incertae sedis</taxon>
        <taxon>Pseudomicrostroma</taxon>
    </lineage>
</organism>
<dbReference type="InterPro" id="IPR001251">
    <property type="entry name" value="CRAL-TRIO_dom"/>
</dbReference>
<evidence type="ECO:0000256" key="2">
    <source>
        <dbReference type="ARBA" id="ARBA00022553"/>
    </source>
</evidence>
<dbReference type="Gene3D" id="2.30.29.30">
    <property type="entry name" value="Pleckstrin-homology domain (PH domain)/Phosphotyrosine-binding domain (PTB)"/>
    <property type="match status" value="1"/>
</dbReference>
<dbReference type="InterPro" id="IPR023152">
    <property type="entry name" value="RasGAP_CS"/>
</dbReference>
<dbReference type="Proteomes" id="UP000245942">
    <property type="component" value="Unassembled WGS sequence"/>
</dbReference>
<feature type="domain" description="Ras-GAP" evidence="4">
    <location>
        <begin position="1492"/>
        <end position="1687"/>
    </location>
</feature>
<feature type="region of interest" description="Disordered" evidence="3">
    <location>
        <begin position="1779"/>
        <end position="1812"/>
    </location>
</feature>
<keyword evidence="2" id="KW-0597">Phosphoprotein</keyword>
<dbReference type="InterPro" id="IPR036865">
    <property type="entry name" value="CRAL-TRIO_dom_sf"/>
</dbReference>
<dbReference type="PROSITE" id="PS00509">
    <property type="entry name" value="RAS_GTPASE_ACTIV_1"/>
    <property type="match status" value="1"/>
</dbReference>
<feature type="compositionally biased region" description="Polar residues" evidence="3">
    <location>
        <begin position="37"/>
        <end position="68"/>
    </location>
</feature>
<sequence length="2971" mass="325372">MPASSFAALEGGFSAMSVGGVAGGGIAGIGGIGGSPASTLKQHKSSASTHSVPHTHGAHSSISQSVTGRGTPAMKESTTSLSLATGTGSNQGQGTLAQQQQPYQEPQALAPASLDTTAAYISSIVARLVKILPSNSGTTLLTLEDNVLVRHCVSSLVALSQKQLPMVLKELIGALEALNKSATEVHEEQITVGRLQSRLLVLRILSACMMFHWRCCDEVSDGPSIPEGCPMGDAADPPLPLPRIDPTPLDDFLAKSVLSVMTVTLRQTVAREDRQMLLWSGLATAQSSSSSKQPKADVSHGARNGLPDRPEQTSTSSKNTFWWDESKDDEFDGVPIHALSLYNGYSLFVLGPDCSSPARGAFEVPSPLDPSLGGAERPQRFRPLEIIGASDRPEKGPTESIGSLTRAIYRYSSQIISYLSSSNFAVVQARIRNRLLYLSKTAEEVPDSSELRLIEGSNLTTARLSAVLTELHSSFHHLKRTVQLNVALVVRRMVWSFVHYHPAEFATIYANKRQVDGNPELFFDYAYSLAETHRKKQIFWPMMTALFILCPDVINRSAVNDGSGPAGSGRKGASSASAGKRMAFFETLKKAMKSGKLSEVATLCCVDICRAASFTPPGVDSGLRLFASEIEGELRDKLFDPQRPMINQQTKQVEISLIVESFIAFYRLDPRKTVASLVPICVSETSSMAFKIGFVRAVIRMVEEESPIFWNPRIESIYPVISAWTRRTFKTMLNKVLTDADSGGSVGGAGRATDRQRLLKGVASVATGRGVGKDSKGATDEVEDRLQLLRAILQLWKSDLQVASGDIAFSHSTQVSSLGCFDAKGKLIDHDDLLPAAMQNDSVMGWVYCVGRATYAPGCWELHEPALGVLSRVVPGAIQSASARIDPQHLTFTLHAQRALVSVGAQKRRKYTTMVYQSPDVRSQQHWLTIVRLSLELELTSVRAWARMSPEERQETPRPSYQEYCLERITLVQTYLLSILSADNEVSTMALSCTPIIIQLSIEGRKRGDAAIILGSDWREVMMALGDPALLTAGRVARQRRIRALLRKTTGPTLPVVITWDTMYKRWQALTVVVATNKVRSGSDAVEEALALQWLHYAGGLCAMSGGCISELSESDDTVEVSVDILDGNFTVPKLPATHAVGTFVKQMVEFLIHDSYWVREKVKDLLALDLDVRANGALLRQVHTVLGDFFDSKTGLPTPTPTYTMFVEHSIAVASAVLARQDEGSIWTGSVDIGSLMVLYVDYINALGNKEQAVRIKTSVCQLCVTLMAKKAFFAFPHELRIRNRLFQVLITWTSDDTSMAKLDRVQRDLDIACLQLTSVLLDALPLLLADDALMLDDRVEWAKSRQFALYLDYFTKVLHRTRHVELAPAPGGELAKAQGPQWISYSKGRDQATKETAPLREYAILSLTHLLASNIDSGLQHSLVLGYSEDPELRSCFIQIMTNVLNQGAAFDDLERSKRSQKETRLVELIGDSDLSLAMAICEGTRFLDPGSGMDKILLSIFDSQGGILRFLKKAIEVEIGKTNTEEMVFRSNSNRTHLISLFARTHGYEYLRSILTPLIADMADKPDGYSFEIEPDKLRPGESAAVNQAHLEEAAQKFIDTICDSAPQVPAVMRELSRHIRLTMDAKFPNSKYQGVGGFIFLRLIGPAIVAPENIDMKLNGPNHKKDLRRGLLLVSKILQTLASNNKASNQSSTQKNPFMTALNEFLQKNSWKVGSFLDGVSDARTDPDRLLAADQPLGYGIQPGGYGLDETEQRTLHKYIYENVDKIGAHLMSQSDTLSSSPTGVPQTDSTGGEQFQGVTSVPLHGTNRTTGRQVYDQLCSALADLGPPCSDPMVDIALMASNGLLGPETASNKGSGARGRFTPATQSQLLQNFLRRAGPRSTKDGEYREVFFAGPPSRAGRTVFYYNPNKIDLEHIDLEGLIAYMIKTLESFRGPEYDVVIDATGVRNSNLFSAPWVLYCGSLVTAETALKMRHVMFYNFNTVVGIWADGMLQVPLADWPPAWQAVMTAGPQLSQFTALSEFDPFIERRNLALPSETIAITTAVSEHRFNAVTMVWYYRNMVPVTFKIGGDHLQITSLKPFERGSLTGYVNDVFHLADIDDVRSVSTRGDDSTFFITCRGGEVSFIFNSRDRMFIVQALREARARTSRIRSTKSMERTLLPSDVPGRLLNIAMLNMTSEQSTLRLSAYNLLCALSTSFNFGASSARKRLVSTSCLALPANTIAFVADLSKEFAAAAPGVTLEFFTSFFEGYGSASLVQQTKSLCYMSPWLANLVMFLHTSREQQPECAKRIKEIFANLLSMTVREPAIFACMQRTVWTHLGKLDDLIPILLDVFTEAAIDSGIYTERFDCVIDTMVSFSSINLRGKLLARLRRTIVKTAHTPDVTTLHENPLWKEIVTLARMNMAIAFTSGRAEALLYLPDTLHVVLLLAGVGADATRYTVRGTAVNFLHSLCTEDPQDGGSHDAGKRSKDGANAGGSAEVIPNKAALERLLARLSSPECNELFGLPPDDEGISSQLASARTMRPPPDNEQIVKLAKLIYEIEELAAPSIDTVNSWRARVASLTTSKAFQYNPIIQSRAFLLLGCMARGEIDDDLLYQILVSLRGAVHEWANKGNSATVISIVICLSKVVKILPEHSRYIAQLFWLGTAVVQFGSVNLFSAGIELIFAAIQTIQERHLPEAMGTDLINFLMDSRSGSEYAACQIEDETGLNFDVSFSFSLAALIVKGLRHPSTKEKTNALLRCVLEASSIGPDGPSLSSRVHAEQLGVYLALLPSVNRAEAFGDVLALAGLPRDLCDEAVQSRKRGHVKDGSLMKYFDVFDNRTALLSFALVAALLRTADDDMERLTLFTFLAESGPCYPAILSIVYDQITPSLHVALANAQSPLVLEAVQTIAQTTIFEPVFAAQVAETVNRGGPGAFIEEAGFPMLLDCASFDPNALTKERRLIMATLATGLLGSFIEGSSSYQ</sequence>
<dbReference type="Gene3D" id="1.10.506.10">
    <property type="entry name" value="GTPase Activation - p120gap, domain 1"/>
    <property type="match status" value="2"/>
</dbReference>
<evidence type="ECO:0000313" key="6">
    <source>
        <dbReference type="Proteomes" id="UP000245942"/>
    </source>
</evidence>
<proteinExistence type="predicted"/>
<dbReference type="OrthoDB" id="28245at2759"/>
<dbReference type="InterPro" id="IPR008936">
    <property type="entry name" value="Rho_GTPase_activation_prot"/>
</dbReference>
<keyword evidence="6" id="KW-1185">Reference proteome</keyword>
<feature type="region of interest" description="Disordered" evidence="3">
    <location>
        <begin position="37"/>
        <end position="104"/>
    </location>
</feature>
<reference evidence="5 6" key="1">
    <citation type="journal article" date="2018" name="Mol. Biol. Evol.">
        <title>Broad Genomic Sampling Reveals a Smut Pathogenic Ancestry of the Fungal Clade Ustilaginomycotina.</title>
        <authorList>
            <person name="Kijpornyongpan T."/>
            <person name="Mondo S.J."/>
            <person name="Barry K."/>
            <person name="Sandor L."/>
            <person name="Lee J."/>
            <person name="Lipzen A."/>
            <person name="Pangilinan J."/>
            <person name="LaButti K."/>
            <person name="Hainaut M."/>
            <person name="Henrissat B."/>
            <person name="Grigoriev I.V."/>
            <person name="Spatafora J.W."/>
            <person name="Aime M.C."/>
        </authorList>
    </citation>
    <scope>NUCLEOTIDE SEQUENCE [LARGE SCALE GENOMIC DNA]</scope>
    <source>
        <strain evidence="5 6">MCA 4718</strain>
    </source>
</reference>
<dbReference type="Gene3D" id="3.40.525.10">
    <property type="entry name" value="CRAL-TRIO lipid binding domain"/>
    <property type="match status" value="1"/>
</dbReference>
<dbReference type="Pfam" id="PF00616">
    <property type="entry name" value="RasGAP"/>
    <property type="match status" value="1"/>
</dbReference>
<feature type="region of interest" description="Disordered" evidence="3">
    <location>
        <begin position="2462"/>
        <end position="2483"/>
    </location>
</feature>
<dbReference type="InterPro" id="IPR001936">
    <property type="entry name" value="RasGAP_dom"/>
</dbReference>
<dbReference type="RefSeq" id="XP_025346395.1">
    <property type="nucleotide sequence ID" value="XM_025495079.1"/>
</dbReference>
<feature type="compositionally biased region" description="Low complexity" evidence="3">
    <location>
        <begin position="77"/>
        <end position="104"/>
    </location>
</feature>
<evidence type="ECO:0000256" key="1">
    <source>
        <dbReference type="ARBA" id="ARBA00022468"/>
    </source>
</evidence>
<gene>
    <name evidence="5" type="ORF">BCV69DRAFT_313979</name>
</gene>
<dbReference type="Pfam" id="PF13716">
    <property type="entry name" value="CRAL_TRIO_2"/>
    <property type="match status" value="1"/>
</dbReference>
<feature type="compositionally biased region" description="Basic and acidic residues" evidence="3">
    <location>
        <begin position="294"/>
        <end position="311"/>
    </location>
</feature>
<dbReference type="GO" id="GO:0005096">
    <property type="term" value="F:GTPase activator activity"/>
    <property type="evidence" value="ECO:0007669"/>
    <property type="project" value="UniProtKB-KW"/>
</dbReference>
<keyword evidence="1" id="KW-0343">GTPase activation</keyword>
<dbReference type="SMART" id="SM00323">
    <property type="entry name" value="RasGAP"/>
    <property type="match status" value="1"/>
</dbReference>
<accession>A0A316U8D2</accession>
<protein>
    <recommendedName>
        <fullName evidence="4">Ras-GAP domain-containing protein</fullName>
    </recommendedName>
</protein>
<dbReference type="GeneID" id="37016813"/>
<dbReference type="PANTHER" id="PTHR10194:SF142">
    <property type="entry name" value="NEUROFIBROMIN"/>
    <property type="match status" value="1"/>
</dbReference>
<evidence type="ECO:0000256" key="3">
    <source>
        <dbReference type="SAM" id="MobiDB-lite"/>
    </source>
</evidence>
<evidence type="ECO:0000259" key="4">
    <source>
        <dbReference type="PROSITE" id="PS50018"/>
    </source>
</evidence>
<feature type="region of interest" description="Disordered" evidence="3">
    <location>
        <begin position="287"/>
        <end position="318"/>
    </location>
</feature>
<dbReference type="PROSITE" id="PS50018">
    <property type="entry name" value="RAS_GTPASE_ACTIV_2"/>
    <property type="match status" value="1"/>
</dbReference>
<dbReference type="STRING" id="1684307.A0A316U8D2"/>
<dbReference type="InterPro" id="IPR011993">
    <property type="entry name" value="PH-like_dom_sf"/>
</dbReference>
<feature type="compositionally biased region" description="Polar residues" evidence="3">
    <location>
        <begin position="1779"/>
        <end position="1804"/>
    </location>
</feature>
<name>A0A316U8D2_9BASI</name>
<evidence type="ECO:0000313" key="5">
    <source>
        <dbReference type="EMBL" id="PWN19235.1"/>
    </source>
</evidence>
<feature type="compositionally biased region" description="Basic and acidic residues" evidence="3">
    <location>
        <begin position="2466"/>
        <end position="2476"/>
    </location>
</feature>